<dbReference type="SUPFAM" id="SSF81321">
    <property type="entry name" value="Family A G protein-coupled receptor-like"/>
    <property type="match status" value="1"/>
</dbReference>
<feature type="transmembrane region" description="Helical" evidence="5">
    <location>
        <begin position="67"/>
        <end position="92"/>
    </location>
</feature>
<accession>A0A9W3AXH0</accession>
<dbReference type="InterPro" id="IPR052954">
    <property type="entry name" value="GPCR-Ligand_Int"/>
</dbReference>
<proteinExistence type="predicted"/>
<evidence type="ECO:0000256" key="3">
    <source>
        <dbReference type="ARBA" id="ARBA00022989"/>
    </source>
</evidence>
<feature type="transmembrane region" description="Helical" evidence="5">
    <location>
        <begin position="205"/>
        <end position="225"/>
    </location>
</feature>
<dbReference type="Gene3D" id="1.20.1070.10">
    <property type="entry name" value="Rhodopsin 7-helix transmembrane proteins"/>
    <property type="match status" value="1"/>
</dbReference>
<dbReference type="PANTHER" id="PTHR46641">
    <property type="entry name" value="FMRFAMIDE RECEPTOR-RELATED"/>
    <property type="match status" value="1"/>
</dbReference>
<dbReference type="InterPro" id="IPR017452">
    <property type="entry name" value="GPCR_Rhodpsn_7TM"/>
</dbReference>
<keyword evidence="2 5" id="KW-0812">Transmembrane</keyword>
<dbReference type="GeneID" id="129927353"/>
<keyword evidence="3 5" id="KW-1133">Transmembrane helix</keyword>
<reference evidence="8" key="1">
    <citation type="submission" date="2025-08" db="UniProtKB">
        <authorList>
            <consortium name="RefSeq"/>
        </authorList>
    </citation>
    <scope>IDENTIFICATION</scope>
</reference>
<feature type="transmembrane region" description="Helical" evidence="5">
    <location>
        <begin position="146"/>
        <end position="166"/>
    </location>
</feature>
<dbReference type="PRINTS" id="PR00237">
    <property type="entry name" value="GPCRRHODOPSN"/>
</dbReference>
<dbReference type="RefSeq" id="XP_055891926.1">
    <property type="nucleotide sequence ID" value="XM_056035951.1"/>
</dbReference>
<evidence type="ECO:0000313" key="8">
    <source>
        <dbReference type="RefSeq" id="XP_055891926.1"/>
    </source>
</evidence>
<dbReference type="AlphaFoldDB" id="A0A9W3AXH0"/>
<feature type="transmembrane region" description="Helical" evidence="5">
    <location>
        <begin position="255"/>
        <end position="278"/>
    </location>
</feature>
<feature type="transmembrane region" description="Helical" evidence="5">
    <location>
        <begin position="104"/>
        <end position="125"/>
    </location>
</feature>
<evidence type="ECO:0000256" key="5">
    <source>
        <dbReference type="SAM" id="Phobius"/>
    </source>
</evidence>
<keyword evidence="7" id="KW-1185">Reference proteome</keyword>
<dbReference type="PROSITE" id="PS50262">
    <property type="entry name" value="G_PROTEIN_RECEP_F1_2"/>
    <property type="match status" value="1"/>
</dbReference>
<dbReference type="GO" id="GO:0016020">
    <property type="term" value="C:membrane"/>
    <property type="evidence" value="ECO:0007669"/>
    <property type="project" value="UniProtKB-SubCell"/>
</dbReference>
<feature type="transmembrane region" description="Helical" evidence="5">
    <location>
        <begin position="29"/>
        <end position="55"/>
    </location>
</feature>
<comment type="subcellular location">
    <subcellularLocation>
        <location evidence="1">Membrane</location>
    </subcellularLocation>
</comment>
<dbReference type="Pfam" id="PF00001">
    <property type="entry name" value="7tm_1"/>
    <property type="match status" value="1"/>
</dbReference>
<evidence type="ECO:0000259" key="6">
    <source>
        <dbReference type="PROSITE" id="PS50262"/>
    </source>
</evidence>
<name>A0A9W3AXH0_BIOGL</name>
<dbReference type="PANTHER" id="PTHR46641:SF18">
    <property type="entry name" value="G-PROTEIN COUPLED RECEPTORS FAMILY 1 PROFILE DOMAIN-CONTAINING PROTEIN"/>
    <property type="match status" value="1"/>
</dbReference>
<dbReference type="OMA" id="PVTIMYL"/>
<gene>
    <name evidence="8" type="primary">LOC129927353</name>
</gene>
<dbReference type="InterPro" id="IPR000276">
    <property type="entry name" value="GPCR_Rhodpsn"/>
</dbReference>
<feature type="domain" description="G-protein coupled receptors family 1 profile" evidence="6">
    <location>
        <begin position="48"/>
        <end position="314"/>
    </location>
</feature>
<protein>
    <submittedName>
        <fullName evidence="8">FMRFamide peptide receptor frpr-18-like</fullName>
    </submittedName>
</protein>
<evidence type="ECO:0000313" key="7">
    <source>
        <dbReference type="Proteomes" id="UP001165740"/>
    </source>
</evidence>
<dbReference type="Proteomes" id="UP001165740">
    <property type="component" value="Chromosome 7"/>
</dbReference>
<dbReference type="GO" id="GO:0004930">
    <property type="term" value="F:G protein-coupled receptor activity"/>
    <property type="evidence" value="ECO:0007669"/>
    <property type="project" value="InterPro"/>
</dbReference>
<dbReference type="OrthoDB" id="6093091at2759"/>
<sequence length="345" mass="38210">MANITEEGLLLTGTNDTFNGWVDAEVFNWFLIVNGFLLGLISLLGIIFNSVNVIVYSKMSQGDSVNIALLALCLAELGGSVVLLLMSCFSVPELTLSYLPVEYLISWLHILFSRVSSCLTAFVTLERYLCVAMPLKVKVLITSRRTTAMVSIIFVAMTTSIVPTYFARRIESVMISGTNRTMLIFISMDESSKNMENMSVTVNNVALLLAFAVVSISTMLLVVTLRKKSKWRSEVTSSLQSDVISARDKKVIKMIILIAVIFIVNYLPVVVSTAAMLSVPGYNVEGDYTIIFSITWGITFLLEGANATASIFVYLKMSSRYKCVLMTMLKFTSSVLTRLQNRTMV</sequence>
<organism evidence="7 8">
    <name type="scientific">Biomphalaria glabrata</name>
    <name type="common">Bloodfluke planorb</name>
    <name type="synonym">Freshwater snail</name>
    <dbReference type="NCBI Taxonomy" id="6526"/>
    <lineage>
        <taxon>Eukaryota</taxon>
        <taxon>Metazoa</taxon>
        <taxon>Spiralia</taxon>
        <taxon>Lophotrochozoa</taxon>
        <taxon>Mollusca</taxon>
        <taxon>Gastropoda</taxon>
        <taxon>Heterobranchia</taxon>
        <taxon>Euthyneura</taxon>
        <taxon>Panpulmonata</taxon>
        <taxon>Hygrophila</taxon>
        <taxon>Lymnaeoidea</taxon>
        <taxon>Planorbidae</taxon>
        <taxon>Biomphalaria</taxon>
    </lineage>
</organism>
<evidence type="ECO:0000256" key="2">
    <source>
        <dbReference type="ARBA" id="ARBA00022692"/>
    </source>
</evidence>
<evidence type="ECO:0000256" key="4">
    <source>
        <dbReference type="ARBA" id="ARBA00023136"/>
    </source>
</evidence>
<feature type="transmembrane region" description="Helical" evidence="5">
    <location>
        <begin position="290"/>
        <end position="315"/>
    </location>
</feature>
<evidence type="ECO:0000256" key="1">
    <source>
        <dbReference type="ARBA" id="ARBA00004370"/>
    </source>
</evidence>
<keyword evidence="4 5" id="KW-0472">Membrane</keyword>